<evidence type="ECO:0000313" key="3">
    <source>
        <dbReference type="Proteomes" id="UP001303760"/>
    </source>
</evidence>
<feature type="transmembrane region" description="Helical" evidence="1">
    <location>
        <begin position="113"/>
        <end position="145"/>
    </location>
</feature>
<keyword evidence="3" id="KW-1185">Reference proteome</keyword>
<dbReference type="EMBL" id="MU860452">
    <property type="protein sequence ID" value="KAK4233900.1"/>
    <property type="molecule type" value="Genomic_DNA"/>
</dbReference>
<comment type="caution">
    <text evidence="2">The sequence shown here is derived from an EMBL/GenBank/DDBJ whole genome shotgun (WGS) entry which is preliminary data.</text>
</comment>
<reference evidence="2" key="1">
    <citation type="journal article" date="2023" name="Mol. Phylogenet. Evol.">
        <title>Genome-scale phylogeny and comparative genomics of the fungal order Sordariales.</title>
        <authorList>
            <person name="Hensen N."/>
            <person name="Bonometti L."/>
            <person name="Westerberg I."/>
            <person name="Brannstrom I.O."/>
            <person name="Guillou S."/>
            <person name="Cros-Aarteil S."/>
            <person name="Calhoun S."/>
            <person name="Haridas S."/>
            <person name="Kuo A."/>
            <person name="Mondo S."/>
            <person name="Pangilinan J."/>
            <person name="Riley R."/>
            <person name="LaButti K."/>
            <person name="Andreopoulos B."/>
            <person name="Lipzen A."/>
            <person name="Chen C."/>
            <person name="Yan M."/>
            <person name="Daum C."/>
            <person name="Ng V."/>
            <person name="Clum A."/>
            <person name="Steindorff A."/>
            <person name="Ohm R.A."/>
            <person name="Martin F."/>
            <person name="Silar P."/>
            <person name="Natvig D.O."/>
            <person name="Lalanne C."/>
            <person name="Gautier V."/>
            <person name="Ament-Velasquez S.L."/>
            <person name="Kruys A."/>
            <person name="Hutchinson M.I."/>
            <person name="Powell A.J."/>
            <person name="Barry K."/>
            <person name="Miller A.N."/>
            <person name="Grigoriev I.V."/>
            <person name="Debuchy R."/>
            <person name="Gladieux P."/>
            <person name="Hiltunen Thoren M."/>
            <person name="Johannesson H."/>
        </authorList>
    </citation>
    <scope>NUCLEOTIDE SEQUENCE</scope>
    <source>
        <strain evidence="2">CBS 532.94</strain>
    </source>
</reference>
<sequence>MALLAASKTTPSVSLSHSQRSDVVSTLYPLINSALQFQQLLGSAALHLVVRTYFAASILATTSLCASKSIAWRTFLASRILVAKTLALTKRIAWAAWDCKRSRRLRKRLEFELFVLLLGPGGNALMLMLFWPGWLMLALLGWGLWRLTG</sequence>
<keyword evidence="1" id="KW-0472">Membrane</keyword>
<accession>A0AAN7HAC0</accession>
<reference evidence="2" key="2">
    <citation type="submission" date="2023-05" db="EMBL/GenBank/DDBJ databases">
        <authorList>
            <consortium name="Lawrence Berkeley National Laboratory"/>
            <person name="Steindorff A."/>
            <person name="Hensen N."/>
            <person name="Bonometti L."/>
            <person name="Westerberg I."/>
            <person name="Brannstrom I.O."/>
            <person name="Guillou S."/>
            <person name="Cros-Aarteil S."/>
            <person name="Calhoun S."/>
            <person name="Haridas S."/>
            <person name="Kuo A."/>
            <person name="Mondo S."/>
            <person name="Pangilinan J."/>
            <person name="Riley R."/>
            <person name="Labutti K."/>
            <person name="Andreopoulos B."/>
            <person name="Lipzen A."/>
            <person name="Chen C."/>
            <person name="Yanf M."/>
            <person name="Daum C."/>
            <person name="Ng V."/>
            <person name="Clum A."/>
            <person name="Ohm R."/>
            <person name="Martin F."/>
            <person name="Silar P."/>
            <person name="Natvig D."/>
            <person name="Lalanne C."/>
            <person name="Gautier V."/>
            <person name="Ament-Velasquez S.L."/>
            <person name="Kruys A."/>
            <person name="Hutchinson M.I."/>
            <person name="Powell A.J."/>
            <person name="Barry K."/>
            <person name="Miller A.N."/>
            <person name="Grigoriev I.V."/>
            <person name="Debuchy R."/>
            <person name="Gladieux P."/>
            <person name="Thoren M.H."/>
            <person name="Johannesson H."/>
        </authorList>
    </citation>
    <scope>NUCLEOTIDE SEQUENCE</scope>
    <source>
        <strain evidence="2">CBS 532.94</strain>
    </source>
</reference>
<keyword evidence="1" id="KW-0812">Transmembrane</keyword>
<name>A0AAN7HAC0_9PEZI</name>
<dbReference type="Proteomes" id="UP001303760">
    <property type="component" value="Unassembled WGS sequence"/>
</dbReference>
<evidence type="ECO:0000256" key="1">
    <source>
        <dbReference type="SAM" id="Phobius"/>
    </source>
</evidence>
<proteinExistence type="predicted"/>
<evidence type="ECO:0000313" key="2">
    <source>
        <dbReference type="EMBL" id="KAK4233900.1"/>
    </source>
</evidence>
<dbReference type="AlphaFoldDB" id="A0AAN7HAC0"/>
<gene>
    <name evidence="2" type="ORF">C8A03DRAFT_38353</name>
</gene>
<organism evidence="2 3">
    <name type="scientific">Achaetomium macrosporum</name>
    <dbReference type="NCBI Taxonomy" id="79813"/>
    <lineage>
        <taxon>Eukaryota</taxon>
        <taxon>Fungi</taxon>
        <taxon>Dikarya</taxon>
        <taxon>Ascomycota</taxon>
        <taxon>Pezizomycotina</taxon>
        <taxon>Sordariomycetes</taxon>
        <taxon>Sordariomycetidae</taxon>
        <taxon>Sordariales</taxon>
        <taxon>Chaetomiaceae</taxon>
        <taxon>Achaetomium</taxon>
    </lineage>
</organism>
<protein>
    <submittedName>
        <fullName evidence="2">Uncharacterized protein</fullName>
    </submittedName>
</protein>
<keyword evidence="1" id="KW-1133">Transmembrane helix</keyword>